<proteinExistence type="predicted"/>
<reference evidence="1" key="2">
    <citation type="submission" date="2020-06" db="EMBL/GenBank/DDBJ databases">
        <authorList>
            <person name="Sheffer M."/>
        </authorList>
    </citation>
    <scope>NUCLEOTIDE SEQUENCE</scope>
</reference>
<reference evidence="1" key="1">
    <citation type="journal article" date="2020" name="bioRxiv">
        <title>Chromosome-level reference genome of the European wasp spider Argiope bruennichi: a resource for studies on range expansion and evolutionary adaptation.</title>
        <authorList>
            <person name="Sheffer M.M."/>
            <person name="Hoppe A."/>
            <person name="Krehenwinkel H."/>
            <person name="Uhl G."/>
            <person name="Kuss A.W."/>
            <person name="Jensen L."/>
            <person name="Jensen C."/>
            <person name="Gillespie R.G."/>
            <person name="Hoff K.J."/>
            <person name="Prost S."/>
        </authorList>
    </citation>
    <scope>NUCLEOTIDE SEQUENCE</scope>
</reference>
<dbReference type="Proteomes" id="UP000807504">
    <property type="component" value="Unassembled WGS sequence"/>
</dbReference>
<evidence type="ECO:0000313" key="2">
    <source>
        <dbReference type="Proteomes" id="UP000807504"/>
    </source>
</evidence>
<organism evidence="1 2">
    <name type="scientific">Argiope bruennichi</name>
    <name type="common">Wasp spider</name>
    <name type="synonym">Aranea bruennichi</name>
    <dbReference type="NCBI Taxonomy" id="94029"/>
    <lineage>
        <taxon>Eukaryota</taxon>
        <taxon>Metazoa</taxon>
        <taxon>Ecdysozoa</taxon>
        <taxon>Arthropoda</taxon>
        <taxon>Chelicerata</taxon>
        <taxon>Arachnida</taxon>
        <taxon>Araneae</taxon>
        <taxon>Araneomorphae</taxon>
        <taxon>Entelegynae</taxon>
        <taxon>Araneoidea</taxon>
        <taxon>Araneidae</taxon>
        <taxon>Argiope</taxon>
    </lineage>
</organism>
<protein>
    <submittedName>
        <fullName evidence="1">Uncharacterized protein</fullName>
    </submittedName>
</protein>
<comment type="caution">
    <text evidence="1">The sequence shown here is derived from an EMBL/GenBank/DDBJ whole genome shotgun (WGS) entry which is preliminary data.</text>
</comment>
<accession>A0A8T0G541</accession>
<sequence length="90" mass="10364">MRNILEVNISPKRMEIKIMGLKPAMGNGVLVQVETPEMVIQLKDATDSHTNLQNLCKATTPQIRMPQIIVYDVEKRERPREDWIFSIKSS</sequence>
<evidence type="ECO:0000313" key="1">
    <source>
        <dbReference type="EMBL" id="KAF8797210.1"/>
    </source>
</evidence>
<dbReference type="EMBL" id="JABXBU010000001">
    <property type="protein sequence ID" value="KAF8797210.1"/>
    <property type="molecule type" value="Genomic_DNA"/>
</dbReference>
<dbReference type="AlphaFoldDB" id="A0A8T0G541"/>
<gene>
    <name evidence="1" type="ORF">HNY73_001500</name>
</gene>
<name>A0A8T0G541_ARGBR</name>
<keyword evidence="2" id="KW-1185">Reference proteome</keyword>